<keyword evidence="4" id="KW-1185">Reference proteome</keyword>
<accession>A0A4D7AIP5</accession>
<feature type="transmembrane region" description="Helical" evidence="2">
    <location>
        <begin position="195"/>
        <end position="219"/>
    </location>
</feature>
<keyword evidence="2" id="KW-0472">Membrane</keyword>
<keyword evidence="2" id="KW-1133">Transmembrane helix</keyword>
<dbReference type="KEGG" id="obj:EIO64_05610"/>
<dbReference type="AlphaFoldDB" id="A0A4D7AIP5"/>
<evidence type="ECO:0000313" key="3">
    <source>
        <dbReference type="EMBL" id="QCI58759.1"/>
    </source>
</evidence>
<feature type="transmembrane region" description="Helical" evidence="2">
    <location>
        <begin position="158"/>
        <end position="183"/>
    </location>
</feature>
<feature type="transmembrane region" description="Helical" evidence="2">
    <location>
        <begin position="99"/>
        <end position="119"/>
    </location>
</feature>
<gene>
    <name evidence="3" type="ORF">EIO64_05610</name>
</gene>
<reference evidence="4" key="1">
    <citation type="submission" date="2018-12" db="EMBL/GenBank/DDBJ databases">
        <title>Dusodibacter welbiota gen. nov., sp. nov., isolated from human faeces and emended description of the Oscillibacter genus.</title>
        <authorList>
            <person name="Le Roy T."/>
            <person name="Van der Smissen P."/>
            <person name="Delzenne N."/>
            <person name="Muccioli G."/>
            <person name="Collet J.F."/>
            <person name="Cani P.D."/>
        </authorList>
    </citation>
    <scope>NUCLEOTIDE SEQUENCE [LARGE SCALE GENOMIC DNA]</scope>
    <source>
        <strain evidence="4">J115</strain>
    </source>
</reference>
<organism evidence="3 4">
    <name type="scientific">Dysosmobacter welbionis</name>
    <dbReference type="NCBI Taxonomy" id="2093857"/>
    <lineage>
        <taxon>Bacteria</taxon>
        <taxon>Bacillati</taxon>
        <taxon>Bacillota</taxon>
        <taxon>Clostridia</taxon>
        <taxon>Eubacteriales</taxon>
        <taxon>Oscillospiraceae</taxon>
        <taxon>Dysosmobacter</taxon>
    </lineage>
</organism>
<dbReference type="EMBL" id="CP034413">
    <property type="protein sequence ID" value="QCI58759.1"/>
    <property type="molecule type" value="Genomic_DNA"/>
</dbReference>
<protein>
    <submittedName>
        <fullName evidence="3">Conjugal transfer protein TraX</fullName>
    </submittedName>
</protein>
<sequence length="284" mass="32008">MTDHCLEESRGLSGGTPQGLPACPPPSAECLERSRGGLSLNHLKAVAVAAMVIDHIAFAFVPDGTLLAILLHSIGKITGPTMFFAAVEGCHHTRNLNRYLLRLAVFALVSWFPFLYFHFGGDLAAIQLMRPNVIYTIFLGVLAVRIRRSPRLCSAWKVLLILLLFILSVPADWGYTGVVIILVFDYYYGSWKHQAFAYCMVVMLDMGVLSLLIHPFFGLFYDHVFQIDWELYAYSVEYVGAFLPLLLLSRYTGRHGTSGGFSKWFFYMFYPLHLLVLGWLRAVL</sequence>
<dbReference type="RefSeq" id="WP_119311552.1">
    <property type="nucleotide sequence ID" value="NZ_CP034413.3"/>
</dbReference>
<feature type="transmembrane region" description="Helical" evidence="2">
    <location>
        <begin position="67"/>
        <end position="87"/>
    </location>
</feature>
<feature type="transmembrane region" description="Helical" evidence="2">
    <location>
        <begin position="264"/>
        <end position="283"/>
    </location>
</feature>
<feature type="transmembrane region" description="Helical" evidence="2">
    <location>
        <begin position="43"/>
        <end position="61"/>
    </location>
</feature>
<evidence type="ECO:0000256" key="2">
    <source>
        <dbReference type="SAM" id="Phobius"/>
    </source>
</evidence>
<feature type="compositionally biased region" description="Basic and acidic residues" evidence="1">
    <location>
        <begin position="1"/>
        <end position="10"/>
    </location>
</feature>
<feature type="transmembrane region" description="Helical" evidence="2">
    <location>
        <begin position="231"/>
        <end position="252"/>
    </location>
</feature>
<feature type="transmembrane region" description="Helical" evidence="2">
    <location>
        <begin position="125"/>
        <end position="146"/>
    </location>
</feature>
<name>A0A4D7AIP5_9FIRM</name>
<dbReference type="Pfam" id="PF05857">
    <property type="entry name" value="TraX"/>
    <property type="match status" value="1"/>
</dbReference>
<feature type="region of interest" description="Disordered" evidence="1">
    <location>
        <begin position="1"/>
        <end position="21"/>
    </location>
</feature>
<evidence type="ECO:0000313" key="4">
    <source>
        <dbReference type="Proteomes" id="UP000298642"/>
    </source>
</evidence>
<proteinExistence type="predicted"/>
<keyword evidence="2" id="KW-0812">Transmembrane</keyword>
<dbReference type="InterPro" id="IPR008875">
    <property type="entry name" value="TraX"/>
</dbReference>
<dbReference type="Proteomes" id="UP000298642">
    <property type="component" value="Chromosome"/>
</dbReference>
<evidence type="ECO:0000256" key="1">
    <source>
        <dbReference type="SAM" id="MobiDB-lite"/>
    </source>
</evidence>